<gene>
    <name evidence="19" type="ORF">DQK91_12500</name>
</gene>
<evidence type="ECO:0000256" key="16">
    <source>
        <dbReference type="SAM" id="Phobius"/>
    </source>
</evidence>
<dbReference type="InterPro" id="IPR004358">
    <property type="entry name" value="Sig_transdc_His_kin-like_C"/>
</dbReference>
<dbReference type="Proteomes" id="UP000434052">
    <property type="component" value="Unassembled WGS sequence"/>
</dbReference>
<evidence type="ECO:0000256" key="15">
    <source>
        <dbReference type="SAM" id="MobiDB-lite"/>
    </source>
</evidence>
<reference evidence="19 20" key="1">
    <citation type="submission" date="2018-06" db="EMBL/GenBank/DDBJ databases">
        <title>Complete genome of Desulfovibrio marinus P48SEP.</title>
        <authorList>
            <person name="Crispim J.S."/>
            <person name="Vidigal P.M.P."/>
            <person name="Silva L.C.F."/>
            <person name="Araujo L.C."/>
            <person name="Laguardia C.N."/>
            <person name="Dias R.S."/>
            <person name="Sousa M.P."/>
            <person name="Paula S.O."/>
            <person name="Silva C."/>
        </authorList>
    </citation>
    <scope>NUCLEOTIDE SEQUENCE [LARGE SCALE GENOMIC DNA]</scope>
    <source>
        <strain evidence="19 20">P48SEP</strain>
    </source>
</reference>
<dbReference type="FunFam" id="1.10.287.130:FF:000008">
    <property type="entry name" value="Two-component sensor histidine kinase"/>
    <property type="match status" value="1"/>
</dbReference>
<evidence type="ECO:0000256" key="5">
    <source>
        <dbReference type="ARBA" id="ARBA00022475"/>
    </source>
</evidence>
<dbReference type="PANTHER" id="PTHR42878">
    <property type="entry name" value="TWO-COMPONENT HISTIDINE KINASE"/>
    <property type="match status" value="1"/>
</dbReference>
<keyword evidence="13" id="KW-0902">Two-component regulatory system</keyword>
<dbReference type="GO" id="GO:0007234">
    <property type="term" value="P:osmosensory signaling via phosphorelay pathway"/>
    <property type="evidence" value="ECO:0007669"/>
    <property type="project" value="TreeGrafter"/>
</dbReference>
<dbReference type="InterPro" id="IPR000014">
    <property type="entry name" value="PAS"/>
</dbReference>
<dbReference type="SMART" id="SM00304">
    <property type="entry name" value="HAMP"/>
    <property type="match status" value="1"/>
</dbReference>
<dbReference type="Gene3D" id="3.30.565.10">
    <property type="entry name" value="Histidine kinase-like ATPase, C-terminal domain"/>
    <property type="match status" value="1"/>
</dbReference>
<protein>
    <recommendedName>
        <fullName evidence="4">histidine kinase</fullName>
        <ecNumber evidence="4">2.7.13.3</ecNumber>
    </recommendedName>
</protein>
<keyword evidence="12 16" id="KW-1133">Transmembrane helix</keyword>
<dbReference type="CDD" id="cd00130">
    <property type="entry name" value="PAS"/>
    <property type="match status" value="1"/>
</dbReference>
<dbReference type="AlphaFoldDB" id="A0A6P1ZEC0"/>
<keyword evidence="11" id="KW-0067">ATP-binding</keyword>
<evidence type="ECO:0000313" key="19">
    <source>
        <dbReference type="EMBL" id="TVM32985.1"/>
    </source>
</evidence>
<evidence type="ECO:0000313" key="20">
    <source>
        <dbReference type="Proteomes" id="UP000434052"/>
    </source>
</evidence>
<dbReference type="CDD" id="cd06225">
    <property type="entry name" value="HAMP"/>
    <property type="match status" value="1"/>
</dbReference>
<dbReference type="PROSITE" id="PS50885">
    <property type="entry name" value="HAMP"/>
    <property type="match status" value="1"/>
</dbReference>
<dbReference type="PROSITE" id="PS50109">
    <property type="entry name" value="HIS_KIN"/>
    <property type="match status" value="1"/>
</dbReference>
<feature type="region of interest" description="Disordered" evidence="15">
    <location>
        <begin position="630"/>
        <end position="655"/>
    </location>
</feature>
<evidence type="ECO:0000259" key="18">
    <source>
        <dbReference type="PROSITE" id="PS50885"/>
    </source>
</evidence>
<comment type="caution">
    <text evidence="19">The sequence shown here is derived from an EMBL/GenBank/DDBJ whole genome shotgun (WGS) entry which is preliminary data.</text>
</comment>
<dbReference type="Gene3D" id="6.10.340.10">
    <property type="match status" value="1"/>
</dbReference>
<accession>A0A6P1ZEC0</accession>
<proteinExistence type="predicted"/>
<dbReference type="CDD" id="cd00075">
    <property type="entry name" value="HATPase"/>
    <property type="match status" value="1"/>
</dbReference>
<dbReference type="EMBL" id="QMIF01000008">
    <property type="protein sequence ID" value="TVM32985.1"/>
    <property type="molecule type" value="Genomic_DNA"/>
</dbReference>
<keyword evidence="7" id="KW-0808">Transferase</keyword>
<dbReference type="InterPro" id="IPR035965">
    <property type="entry name" value="PAS-like_dom_sf"/>
</dbReference>
<dbReference type="Pfam" id="PF02518">
    <property type="entry name" value="HATPase_c"/>
    <property type="match status" value="1"/>
</dbReference>
<evidence type="ECO:0000256" key="4">
    <source>
        <dbReference type="ARBA" id="ARBA00012438"/>
    </source>
</evidence>
<feature type="domain" description="Histidine kinase" evidence="17">
    <location>
        <begin position="393"/>
        <end position="627"/>
    </location>
</feature>
<evidence type="ECO:0000256" key="11">
    <source>
        <dbReference type="ARBA" id="ARBA00022840"/>
    </source>
</evidence>
<dbReference type="Gene3D" id="3.30.450.20">
    <property type="entry name" value="PAS domain"/>
    <property type="match status" value="1"/>
</dbReference>
<evidence type="ECO:0000256" key="10">
    <source>
        <dbReference type="ARBA" id="ARBA00022777"/>
    </source>
</evidence>
<dbReference type="PRINTS" id="PR00344">
    <property type="entry name" value="BCTRLSENSOR"/>
</dbReference>
<evidence type="ECO:0000256" key="8">
    <source>
        <dbReference type="ARBA" id="ARBA00022692"/>
    </source>
</evidence>
<dbReference type="GO" id="GO:0006355">
    <property type="term" value="P:regulation of DNA-templated transcription"/>
    <property type="evidence" value="ECO:0007669"/>
    <property type="project" value="InterPro"/>
</dbReference>
<evidence type="ECO:0000256" key="12">
    <source>
        <dbReference type="ARBA" id="ARBA00022989"/>
    </source>
</evidence>
<dbReference type="EC" id="2.7.13.3" evidence="4"/>
<comment type="catalytic activity">
    <reaction evidence="1">
        <text>ATP + protein L-histidine = ADP + protein N-phospho-L-histidine.</text>
        <dbReference type="EC" id="2.7.13.3"/>
    </reaction>
</comment>
<dbReference type="SMART" id="SM00387">
    <property type="entry name" value="HATPase_c"/>
    <property type="match status" value="1"/>
</dbReference>
<evidence type="ECO:0000259" key="17">
    <source>
        <dbReference type="PROSITE" id="PS50109"/>
    </source>
</evidence>
<dbReference type="GO" id="GO:0005524">
    <property type="term" value="F:ATP binding"/>
    <property type="evidence" value="ECO:0007669"/>
    <property type="project" value="UniProtKB-KW"/>
</dbReference>
<keyword evidence="9" id="KW-0547">Nucleotide-binding</keyword>
<dbReference type="CDD" id="cd00082">
    <property type="entry name" value="HisKA"/>
    <property type="match status" value="1"/>
</dbReference>
<keyword evidence="6" id="KW-0597">Phosphoprotein</keyword>
<evidence type="ECO:0000256" key="9">
    <source>
        <dbReference type="ARBA" id="ARBA00022741"/>
    </source>
</evidence>
<keyword evidence="8 16" id="KW-0812">Transmembrane</keyword>
<dbReference type="InterPro" id="IPR036890">
    <property type="entry name" value="HATPase_C_sf"/>
</dbReference>
<dbReference type="GO" id="GO:0030295">
    <property type="term" value="F:protein kinase activator activity"/>
    <property type="evidence" value="ECO:0007669"/>
    <property type="project" value="TreeGrafter"/>
</dbReference>
<dbReference type="PANTHER" id="PTHR42878:SF7">
    <property type="entry name" value="SENSOR HISTIDINE KINASE GLRK"/>
    <property type="match status" value="1"/>
</dbReference>
<evidence type="ECO:0000256" key="7">
    <source>
        <dbReference type="ARBA" id="ARBA00022679"/>
    </source>
</evidence>
<evidence type="ECO:0000256" key="13">
    <source>
        <dbReference type="ARBA" id="ARBA00023012"/>
    </source>
</evidence>
<dbReference type="Gene3D" id="1.10.287.130">
    <property type="match status" value="1"/>
</dbReference>
<dbReference type="GO" id="GO:0000155">
    <property type="term" value="F:phosphorelay sensor kinase activity"/>
    <property type="evidence" value="ECO:0007669"/>
    <property type="project" value="InterPro"/>
</dbReference>
<dbReference type="InterPro" id="IPR005467">
    <property type="entry name" value="His_kinase_dom"/>
</dbReference>
<dbReference type="FunFam" id="3.30.565.10:FF:000006">
    <property type="entry name" value="Sensor histidine kinase WalK"/>
    <property type="match status" value="1"/>
</dbReference>
<dbReference type="InterPro" id="IPR003594">
    <property type="entry name" value="HATPase_dom"/>
</dbReference>
<dbReference type="NCBIfam" id="TIGR00229">
    <property type="entry name" value="sensory_box"/>
    <property type="match status" value="1"/>
</dbReference>
<dbReference type="InterPro" id="IPR036097">
    <property type="entry name" value="HisK_dim/P_sf"/>
</dbReference>
<name>A0A6P1ZEC0_9BACT</name>
<dbReference type="SMART" id="SM00091">
    <property type="entry name" value="PAS"/>
    <property type="match status" value="1"/>
</dbReference>
<dbReference type="RefSeq" id="WP_144305711.1">
    <property type="nucleotide sequence ID" value="NZ_QMIF01000008.1"/>
</dbReference>
<dbReference type="InterPro" id="IPR013767">
    <property type="entry name" value="PAS_fold"/>
</dbReference>
<feature type="domain" description="HAMP" evidence="18">
    <location>
        <begin position="205"/>
        <end position="257"/>
    </location>
</feature>
<feature type="transmembrane region" description="Helical" evidence="16">
    <location>
        <begin position="12"/>
        <end position="29"/>
    </location>
</feature>
<dbReference type="Pfam" id="PF00512">
    <property type="entry name" value="HisKA"/>
    <property type="match status" value="1"/>
</dbReference>
<dbReference type="GO" id="GO:0005886">
    <property type="term" value="C:plasma membrane"/>
    <property type="evidence" value="ECO:0007669"/>
    <property type="project" value="UniProtKB-SubCell"/>
</dbReference>
<keyword evidence="10 19" id="KW-0418">Kinase</keyword>
<dbReference type="OrthoDB" id="9813151at2"/>
<evidence type="ECO:0000256" key="2">
    <source>
        <dbReference type="ARBA" id="ARBA00004141"/>
    </source>
</evidence>
<evidence type="ECO:0000256" key="6">
    <source>
        <dbReference type="ARBA" id="ARBA00022553"/>
    </source>
</evidence>
<dbReference type="InterPro" id="IPR050351">
    <property type="entry name" value="BphY/WalK/GraS-like"/>
</dbReference>
<organism evidence="19 20">
    <name type="scientific">Oceanidesulfovibrio marinus</name>
    <dbReference type="NCBI Taxonomy" id="370038"/>
    <lineage>
        <taxon>Bacteria</taxon>
        <taxon>Pseudomonadati</taxon>
        <taxon>Thermodesulfobacteriota</taxon>
        <taxon>Desulfovibrionia</taxon>
        <taxon>Desulfovibrionales</taxon>
        <taxon>Desulfovibrionaceae</taxon>
        <taxon>Oceanidesulfovibrio</taxon>
    </lineage>
</organism>
<dbReference type="Pfam" id="PF00989">
    <property type="entry name" value="PAS"/>
    <property type="match status" value="1"/>
</dbReference>
<dbReference type="InterPro" id="IPR003660">
    <property type="entry name" value="HAMP_dom"/>
</dbReference>
<dbReference type="SMART" id="SM00388">
    <property type="entry name" value="HisKA"/>
    <property type="match status" value="1"/>
</dbReference>
<dbReference type="InterPro" id="IPR003661">
    <property type="entry name" value="HisK_dim/P_dom"/>
</dbReference>
<dbReference type="GO" id="GO:0000156">
    <property type="term" value="F:phosphorelay response regulator activity"/>
    <property type="evidence" value="ECO:0007669"/>
    <property type="project" value="TreeGrafter"/>
</dbReference>
<keyword evidence="5" id="KW-1003">Cell membrane</keyword>
<dbReference type="SUPFAM" id="SSF47384">
    <property type="entry name" value="Homodimeric domain of signal transducing histidine kinase"/>
    <property type="match status" value="1"/>
</dbReference>
<feature type="transmembrane region" description="Helical" evidence="16">
    <location>
        <begin position="186"/>
        <end position="208"/>
    </location>
</feature>
<comment type="subcellular location">
    <subcellularLocation>
        <location evidence="3">Cell membrane</location>
    </subcellularLocation>
    <subcellularLocation>
        <location evidence="2">Membrane</location>
        <topology evidence="2">Multi-pass membrane protein</topology>
    </subcellularLocation>
</comment>
<evidence type="ECO:0000256" key="1">
    <source>
        <dbReference type="ARBA" id="ARBA00000085"/>
    </source>
</evidence>
<evidence type="ECO:0000256" key="14">
    <source>
        <dbReference type="ARBA" id="ARBA00023136"/>
    </source>
</evidence>
<evidence type="ECO:0000256" key="3">
    <source>
        <dbReference type="ARBA" id="ARBA00004236"/>
    </source>
</evidence>
<keyword evidence="14 16" id="KW-0472">Membrane</keyword>
<dbReference type="SUPFAM" id="SSF55874">
    <property type="entry name" value="ATPase domain of HSP90 chaperone/DNA topoisomerase II/histidine kinase"/>
    <property type="match status" value="1"/>
</dbReference>
<dbReference type="SUPFAM" id="SSF55785">
    <property type="entry name" value="PYP-like sensor domain (PAS domain)"/>
    <property type="match status" value="1"/>
</dbReference>
<sequence>MRGGFSFRSRVLASFLLVVFLGVLVPSWYTHRVFVEGLKDNADLEIRRLFFLVRDGLGENAAGNEATRVFGWMENVARTLRVRLALYDDTGGLIFASSGDSVADTTSLTQFPKPATLPSAGTSHTPPDALNLGVKDRSTSVYFQGDAVFASGAWPGAGELPRGRLLLGMPHYESGGWLQNIESGMYISVAAALVLAALFSLFLVRWLWGCMGETIAVAEAIGSGNYMKRLGFFKSKEFDALARSINSMAQSIEHHIRTITEQKSQIQAVLDSMREGVMVIDNRGRIRSVNRALGGILNVTEECVGKKPLEVVLSPELQRACDQALAVEAKSGPEKSDAIRMQIEPVRDTVYDVTIVPMRRQEYQDAEGGLVVVFHDISELSRLERIRRDFVANVSHELRTPLTSVKGYAETLLLGVEQGTSKPEGQKSFLEIIIKHANHMAKTVNDLLSLTRLESGKKPFDVKPVDGAKAAAQALRECEHLVEGKGAHVELDLPDTQMVAADFDRLVQVFRNLIENAVKYGVKPEQCGGSHDGVCLAARIWSREDNDGMVVFGVEDQGPGIPAGDMERIFERFYRVDKHRTKGAGSSGLGLAICKHIVEKLGGRLWAESPTATGTGTCFMFTVPKAPAFSDTETVESRPESGPGLPEHTDLEQTS</sequence>